<dbReference type="EMBL" id="CM055099">
    <property type="protein sequence ID" value="KAJ7547467.1"/>
    <property type="molecule type" value="Genomic_DNA"/>
</dbReference>
<evidence type="ECO:0000313" key="2">
    <source>
        <dbReference type="Proteomes" id="UP001162992"/>
    </source>
</evidence>
<comment type="caution">
    <text evidence="1">The sequence shown here is derived from an EMBL/GenBank/DDBJ whole genome shotgun (WGS) entry which is preliminary data.</text>
</comment>
<evidence type="ECO:0000313" key="1">
    <source>
        <dbReference type="EMBL" id="KAJ7547467.1"/>
    </source>
</evidence>
<keyword evidence="2" id="KW-1185">Reference proteome</keyword>
<proteinExistence type="predicted"/>
<accession>A0ACC2CZP0</accession>
<organism evidence="1 2">
    <name type="scientific">Diphasiastrum complanatum</name>
    <name type="common">Issler's clubmoss</name>
    <name type="synonym">Lycopodium complanatum</name>
    <dbReference type="NCBI Taxonomy" id="34168"/>
    <lineage>
        <taxon>Eukaryota</taxon>
        <taxon>Viridiplantae</taxon>
        <taxon>Streptophyta</taxon>
        <taxon>Embryophyta</taxon>
        <taxon>Tracheophyta</taxon>
        <taxon>Lycopodiopsida</taxon>
        <taxon>Lycopodiales</taxon>
        <taxon>Lycopodiaceae</taxon>
        <taxon>Lycopodioideae</taxon>
        <taxon>Diphasiastrum</taxon>
    </lineage>
</organism>
<gene>
    <name evidence="1" type="ORF">O6H91_08G087400</name>
</gene>
<dbReference type="Proteomes" id="UP001162992">
    <property type="component" value="Chromosome 8"/>
</dbReference>
<reference evidence="2" key="1">
    <citation type="journal article" date="2024" name="Proc. Natl. Acad. Sci. U.S.A.">
        <title>Extraordinary preservation of gene collinearity over three hundred million years revealed in homosporous lycophytes.</title>
        <authorList>
            <person name="Li C."/>
            <person name="Wickell D."/>
            <person name="Kuo L.Y."/>
            <person name="Chen X."/>
            <person name="Nie B."/>
            <person name="Liao X."/>
            <person name="Peng D."/>
            <person name="Ji J."/>
            <person name="Jenkins J."/>
            <person name="Williams M."/>
            <person name="Shu S."/>
            <person name="Plott C."/>
            <person name="Barry K."/>
            <person name="Rajasekar S."/>
            <person name="Grimwood J."/>
            <person name="Han X."/>
            <person name="Sun S."/>
            <person name="Hou Z."/>
            <person name="He W."/>
            <person name="Dai G."/>
            <person name="Sun C."/>
            <person name="Schmutz J."/>
            <person name="Leebens-Mack J.H."/>
            <person name="Li F.W."/>
            <person name="Wang L."/>
        </authorList>
    </citation>
    <scope>NUCLEOTIDE SEQUENCE [LARGE SCALE GENOMIC DNA]</scope>
    <source>
        <strain evidence="2">cv. PW_Plant_1</strain>
    </source>
</reference>
<protein>
    <submittedName>
        <fullName evidence="1">Uncharacterized protein</fullName>
    </submittedName>
</protein>
<name>A0ACC2CZP0_DIPCM</name>
<sequence length="215" mass="23776">MAFVITKDDVSNFAMEYLEPIEGKTPQDIVQVLVHNIEATNAITGHIGGCILTAIRTANGKPSAGLIEHWRKDADWESIEVQMMPILTALGELSDLSKTQTLFMDLVIVNSKSGEPYSLQKDDALVSQVIDVQPETWERVVSEQETLLNKQLESSELKLYAIFKTGDAAKLVVVEKWSSSEHAGTRASSLSLLDEKKEEELFSKDVHSATVVCIE</sequence>